<dbReference type="Gene3D" id="3.40.50.300">
    <property type="entry name" value="P-loop containing nucleotide triphosphate hydrolases"/>
    <property type="match status" value="1"/>
</dbReference>
<dbReference type="PROSITE" id="PS50893">
    <property type="entry name" value="ABC_TRANSPORTER_2"/>
    <property type="match status" value="1"/>
</dbReference>
<dbReference type="GO" id="GO:0042626">
    <property type="term" value="F:ATPase-coupled transmembrane transporter activity"/>
    <property type="evidence" value="ECO:0007669"/>
    <property type="project" value="TreeGrafter"/>
</dbReference>
<dbReference type="InterPro" id="IPR015856">
    <property type="entry name" value="ABC_transpr_CbiO/EcfA_su"/>
</dbReference>
<evidence type="ECO:0000313" key="11">
    <source>
        <dbReference type="Proteomes" id="UP000000739"/>
    </source>
</evidence>
<keyword evidence="7" id="KW-1278">Translocase</keyword>
<evidence type="ECO:0000256" key="2">
    <source>
        <dbReference type="ARBA" id="ARBA00005417"/>
    </source>
</evidence>
<dbReference type="InterPro" id="IPR003439">
    <property type="entry name" value="ABC_transporter-like_ATP-bd"/>
</dbReference>
<dbReference type="FunFam" id="3.40.50.300:FF:000224">
    <property type="entry name" value="Energy-coupling factor transporter ATP-binding protein EcfA"/>
    <property type="match status" value="1"/>
</dbReference>
<comment type="similarity">
    <text evidence="2">Belongs to the ABC transporter superfamily.</text>
</comment>
<evidence type="ECO:0000256" key="6">
    <source>
        <dbReference type="ARBA" id="ARBA00022840"/>
    </source>
</evidence>
<keyword evidence="8" id="KW-0472">Membrane</keyword>
<dbReference type="CDD" id="cd03225">
    <property type="entry name" value="ABC_cobalt_CbiO_domain1"/>
    <property type="match status" value="1"/>
</dbReference>
<accession>B8FGZ9</accession>
<evidence type="ECO:0000256" key="8">
    <source>
        <dbReference type="ARBA" id="ARBA00023136"/>
    </source>
</evidence>
<dbReference type="PANTHER" id="PTHR43553">
    <property type="entry name" value="HEAVY METAL TRANSPORTER"/>
    <property type="match status" value="1"/>
</dbReference>
<evidence type="ECO:0000256" key="3">
    <source>
        <dbReference type="ARBA" id="ARBA00022448"/>
    </source>
</evidence>
<evidence type="ECO:0000313" key="10">
    <source>
        <dbReference type="EMBL" id="ACL02087.1"/>
    </source>
</evidence>
<evidence type="ECO:0000256" key="1">
    <source>
        <dbReference type="ARBA" id="ARBA00004236"/>
    </source>
</evidence>
<dbReference type="AlphaFoldDB" id="B8FGZ9"/>
<evidence type="ECO:0000259" key="9">
    <source>
        <dbReference type="PROSITE" id="PS50893"/>
    </source>
</evidence>
<dbReference type="InterPro" id="IPR027417">
    <property type="entry name" value="P-loop_NTPase"/>
</dbReference>
<dbReference type="GO" id="GO:0043190">
    <property type="term" value="C:ATP-binding cassette (ABC) transporter complex"/>
    <property type="evidence" value="ECO:0007669"/>
    <property type="project" value="TreeGrafter"/>
</dbReference>
<dbReference type="Proteomes" id="UP000000739">
    <property type="component" value="Chromosome"/>
</dbReference>
<proteinExistence type="inferred from homology"/>
<dbReference type="InterPro" id="IPR003593">
    <property type="entry name" value="AAA+_ATPase"/>
</dbReference>
<gene>
    <name evidence="10" type="ordered locus">Dalk_0378</name>
</gene>
<feature type="domain" description="ABC transporter" evidence="9">
    <location>
        <begin position="6"/>
        <end position="238"/>
    </location>
</feature>
<reference evidence="10 11" key="1">
    <citation type="journal article" date="2012" name="Environ. Microbiol.">
        <title>The genome sequence of Desulfatibacillum alkenivorans AK-01: a blueprint for anaerobic alkane oxidation.</title>
        <authorList>
            <person name="Callaghan A.V."/>
            <person name="Morris B.E."/>
            <person name="Pereira I.A."/>
            <person name="McInerney M.J."/>
            <person name="Austin R.N."/>
            <person name="Groves J.T."/>
            <person name="Kukor J.J."/>
            <person name="Suflita J.M."/>
            <person name="Young L.Y."/>
            <person name="Zylstra G.J."/>
            <person name="Wawrik B."/>
        </authorList>
    </citation>
    <scope>NUCLEOTIDE SEQUENCE [LARGE SCALE GENOMIC DNA]</scope>
    <source>
        <strain evidence="10 11">AK-01</strain>
    </source>
</reference>
<evidence type="ECO:0000256" key="7">
    <source>
        <dbReference type="ARBA" id="ARBA00022967"/>
    </source>
</evidence>
<evidence type="ECO:0000256" key="4">
    <source>
        <dbReference type="ARBA" id="ARBA00022475"/>
    </source>
</evidence>
<comment type="subcellular location">
    <subcellularLocation>
        <location evidence="1">Cell membrane</location>
    </subcellularLocation>
</comment>
<dbReference type="PANTHER" id="PTHR43553:SF24">
    <property type="entry name" value="ENERGY-COUPLING FACTOR TRANSPORTER ATP-BINDING PROTEIN ECFA1"/>
    <property type="match status" value="1"/>
</dbReference>
<dbReference type="HOGENOM" id="CLU_000604_1_22_7"/>
<dbReference type="KEGG" id="dal:Dalk_0378"/>
<keyword evidence="6" id="KW-0067">ATP-binding</keyword>
<dbReference type="GO" id="GO:0005524">
    <property type="term" value="F:ATP binding"/>
    <property type="evidence" value="ECO:0007669"/>
    <property type="project" value="UniProtKB-KW"/>
</dbReference>
<dbReference type="Pfam" id="PF00005">
    <property type="entry name" value="ABC_tran"/>
    <property type="match status" value="1"/>
</dbReference>
<dbReference type="EMBL" id="CP001322">
    <property type="protein sequence ID" value="ACL02087.1"/>
    <property type="molecule type" value="Genomic_DNA"/>
</dbReference>
<keyword evidence="11" id="KW-1185">Reference proteome</keyword>
<organism evidence="10 11">
    <name type="scientific">Desulfatibacillum aliphaticivorans</name>
    <dbReference type="NCBI Taxonomy" id="218208"/>
    <lineage>
        <taxon>Bacteria</taxon>
        <taxon>Pseudomonadati</taxon>
        <taxon>Thermodesulfobacteriota</taxon>
        <taxon>Desulfobacteria</taxon>
        <taxon>Desulfobacterales</taxon>
        <taxon>Desulfatibacillaceae</taxon>
        <taxon>Desulfatibacillum</taxon>
    </lineage>
</organism>
<keyword evidence="4" id="KW-1003">Cell membrane</keyword>
<keyword evidence="5" id="KW-0547">Nucleotide-binding</keyword>
<keyword evidence="3" id="KW-0813">Transport</keyword>
<dbReference type="eggNOG" id="COG1122">
    <property type="taxonomic scope" value="Bacteria"/>
</dbReference>
<dbReference type="SMART" id="SM00382">
    <property type="entry name" value="AAA"/>
    <property type="match status" value="1"/>
</dbReference>
<dbReference type="RefSeq" id="WP_012609527.1">
    <property type="nucleotide sequence ID" value="NC_011768.1"/>
</dbReference>
<protein>
    <submittedName>
        <fullName evidence="10">ABC transporter related</fullName>
    </submittedName>
</protein>
<evidence type="ECO:0000256" key="5">
    <source>
        <dbReference type="ARBA" id="ARBA00022741"/>
    </source>
</evidence>
<dbReference type="InterPro" id="IPR050095">
    <property type="entry name" value="ECF_ABC_transporter_ATP-bd"/>
</dbReference>
<dbReference type="SUPFAM" id="SSF52540">
    <property type="entry name" value="P-loop containing nucleoside triphosphate hydrolases"/>
    <property type="match status" value="1"/>
</dbReference>
<name>B8FGZ9_DESAL</name>
<sequence length="251" mass="26942">MADSVLEFKNVSHTFSGGIMGLSGVSFRAAPGEFIILCGKNGSGKTTLLRHMNALSLPSEGEVLVAGVSTKKNPVQARQVVGMVFSDVRNQIVGETVADDVAFGPENLGLPEEEINKRVKASLEAVGMGHMGDRRPYLLSGGEKQRTAVAGVLAMESRVIVFDEPFSNLDYPGVKQVLQQMVNLHGLGKTIIVATHDIEKVAAHAGRILVMDKGRLALDCSLDEAAPDLEKFGVRRPCASLFGREVDSWLE</sequence>
<dbReference type="GO" id="GO:0016887">
    <property type="term" value="F:ATP hydrolysis activity"/>
    <property type="evidence" value="ECO:0007669"/>
    <property type="project" value="InterPro"/>
</dbReference>